<feature type="compositionally biased region" description="Basic and acidic residues" evidence="1">
    <location>
        <begin position="853"/>
        <end position="870"/>
    </location>
</feature>
<feature type="compositionally biased region" description="Polar residues" evidence="1">
    <location>
        <begin position="461"/>
        <end position="478"/>
    </location>
</feature>
<feature type="compositionally biased region" description="Basic and acidic residues" evidence="1">
    <location>
        <begin position="561"/>
        <end position="573"/>
    </location>
</feature>
<feature type="compositionally biased region" description="Polar residues" evidence="1">
    <location>
        <begin position="954"/>
        <end position="967"/>
    </location>
</feature>
<organism evidence="2 3">
    <name type="scientific">Pseudopithomyces chartarum</name>
    <dbReference type="NCBI Taxonomy" id="1892770"/>
    <lineage>
        <taxon>Eukaryota</taxon>
        <taxon>Fungi</taxon>
        <taxon>Dikarya</taxon>
        <taxon>Ascomycota</taxon>
        <taxon>Pezizomycotina</taxon>
        <taxon>Dothideomycetes</taxon>
        <taxon>Pleosporomycetidae</taxon>
        <taxon>Pleosporales</taxon>
        <taxon>Massarineae</taxon>
        <taxon>Didymosphaeriaceae</taxon>
        <taxon>Pseudopithomyces</taxon>
    </lineage>
</organism>
<feature type="compositionally biased region" description="Basic residues" evidence="1">
    <location>
        <begin position="36"/>
        <end position="45"/>
    </location>
</feature>
<sequence length="1164" mass="124081">MSTTQVTASPRAPRAHHPSSKHAAQPSPNNNNHNNRGQRRHRGNRVHNANHAANPHVQQDPSLSEGAVFSSEDMALPVGPRQPKKHTRSQPSADRIYSGSGPHSASLTDTEQLVTAHPAATPAKTQGAYAGPTFHASPAPSTLPIPKFLSRSVPPKSHSGPPTPPPDEGSDSGSSPSPSPSRGAPIPIPSRMQNSPLDLLFKADRDERARNVHCSPPTSFSPSRAPAASARPHHDKHDSFGSLNVPFPIELDASIKPIQNSPPAASVGNQRSVTAPSKIPQLESPAQSKQPDPIQDLMNRLSVSQNRTTTSTPPKPSTSDLPMGNHSPSPFHDGRPSPFRSASGPTTPAPPAPVQDGPGLLYGNQNLSNKFKAAKIDSAKRNSGLRTEITADSPLVAHGGFPPIHFANNDMKGAMGNALDESGGLRRGSVPHIAPIPPYRGGPGNQHIRSPNRRSYHAQGKANSSTNAPPAGSPASTQKTTAMAFIPSSVRAKPPPTPPRKAETDTLALEQNLKRMLNLAGDPTGVRPAAVQVNFEFSSTLRSLAMMQRLKHRASHIFKGKTEDKDVTDHRTEQLAGRPATIRTHDTRVAPWEAQGPPPPDTNEAPRALRKKSSLFSLRKPEAEDREGPTSSDESAPPVPAIPAKYKFFPTINQPGSSQVPVLPQDSTTRPGAGPSLFTSEFTPPRVPTPQTSRKHIPLMVQYNSESTPPVPPFNMDFASYKRPKPSKATPHECGPFSPSAVKRKEDIIQYPPGSSFSVDHSLAYSHQDRSMKSAPHGTSPPLGPNTLASNTLASNTLTSNTLTSDITTSGHKDNLLLSSTPQETSLPSLESAYALLDPPSTQPSSFSASTPTKKEYSREEKAIPEESKTSKSHGPVPCPQALALSPTPPKHSMTEPARTTYGTPAEASDTAERWLNRGTGPESVLLSLSSSNRSPVTVTPYRYQGPPVPHQSPLATTQPGLATTRNSSSSSRRQKSPEKDRVISSSSGISTSHPSGGSSSGKGSRGLLRAKKSLKNLFRKGSSEADLQYVSRPVLVPQPGPDNDVPPMPTRVAFNRPSGPPPPRPERGETDGELLGMGNLVMTRVGFVRPAGGAGAGAGDDQGTVEGRRRVEQYWHNRDGRYSVEQNGEVVLPRERGAAAPATRRGMMIRDGVVGTMEFVPDI</sequence>
<reference evidence="2 3" key="1">
    <citation type="submission" date="2021-02" db="EMBL/GenBank/DDBJ databases">
        <title>Genome assembly of Pseudopithomyces chartarum.</title>
        <authorList>
            <person name="Jauregui R."/>
            <person name="Singh J."/>
            <person name="Voisey C."/>
        </authorList>
    </citation>
    <scope>NUCLEOTIDE SEQUENCE [LARGE SCALE GENOMIC DNA]</scope>
    <source>
        <strain evidence="2 3">AGR01</strain>
    </source>
</reference>
<gene>
    <name evidence="2" type="ORF">GRF29_161g989627</name>
</gene>
<feature type="region of interest" description="Disordered" evidence="1">
    <location>
        <begin position="1030"/>
        <end position="1069"/>
    </location>
</feature>
<dbReference type="GO" id="GO:0016071">
    <property type="term" value="P:mRNA metabolic process"/>
    <property type="evidence" value="ECO:0007669"/>
    <property type="project" value="UniProtKB-ARBA"/>
</dbReference>
<evidence type="ECO:0000313" key="3">
    <source>
        <dbReference type="Proteomes" id="UP001280581"/>
    </source>
</evidence>
<evidence type="ECO:0000313" key="2">
    <source>
        <dbReference type="EMBL" id="KAK3202383.1"/>
    </source>
</evidence>
<feature type="region of interest" description="Disordered" evidence="1">
    <location>
        <begin position="722"/>
        <end position="824"/>
    </location>
</feature>
<name>A0AAN6LQ54_9PLEO</name>
<feature type="compositionally biased region" description="Polar residues" evidence="1">
    <location>
        <begin position="101"/>
        <end position="113"/>
    </location>
</feature>
<feature type="compositionally biased region" description="Polar residues" evidence="1">
    <location>
        <begin position="257"/>
        <end position="275"/>
    </location>
</feature>
<feature type="compositionally biased region" description="Basic and acidic residues" evidence="1">
    <location>
        <begin position="619"/>
        <end position="628"/>
    </location>
</feature>
<dbReference type="InterPro" id="IPR028322">
    <property type="entry name" value="PNRC-like_rgn"/>
</dbReference>
<comment type="caution">
    <text evidence="2">The sequence shown here is derived from an EMBL/GenBank/DDBJ whole genome shotgun (WGS) entry which is preliminary data.</text>
</comment>
<keyword evidence="3" id="KW-1185">Reference proteome</keyword>
<dbReference type="AlphaFoldDB" id="A0AAN6LQ54"/>
<feature type="region of interest" description="Disordered" evidence="1">
    <location>
        <begin position="1"/>
        <end position="365"/>
    </location>
</feature>
<feature type="compositionally biased region" description="Low complexity" evidence="1">
    <location>
        <begin position="215"/>
        <end position="230"/>
    </location>
</feature>
<feature type="compositionally biased region" description="Polar residues" evidence="1">
    <location>
        <begin position="656"/>
        <end position="670"/>
    </location>
</feature>
<feature type="compositionally biased region" description="Low complexity" evidence="1">
    <location>
        <begin position="786"/>
        <end position="805"/>
    </location>
</feature>
<feature type="region of interest" description="Disordered" evidence="1">
    <location>
        <begin position="656"/>
        <end position="692"/>
    </location>
</feature>
<feature type="compositionally biased region" description="Low complexity" evidence="1">
    <location>
        <begin position="985"/>
        <end position="998"/>
    </location>
</feature>
<protein>
    <submittedName>
        <fullName evidence="2">Uncharacterized protein</fullName>
    </submittedName>
</protein>
<proteinExistence type="predicted"/>
<evidence type="ECO:0000256" key="1">
    <source>
        <dbReference type="SAM" id="MobiDB-lite"/>
    </source>
</evidence>
<dbReference type="Proteomes" id="UP001280581">
    <property type="component" value="Unassembled WGS sequence"/>
</dbReference>
<feature type="region of interest" description="Disordered" evidence="1">
    <location>
        <begin position="561"/>
        <end position="642"/>
    </location>
</feature>
<feature type="compositionally biased region" description="Polar residues" evidence="1">
    <location>
        <begin position="843"/>
        <end position="852"/>
    </location>
</feature>
<dbReference type="EMBL" id="WVTA01000014">
    <property type="protein sequence ID" value="KAK3202383.1"/>
    <property type="molecule type" value="Genomic_DNA"/>
</dbReference>
<feature type="compositionally biased region" description="Basic and acidic residues" evidence="1">
    <location>
        <begin position="201"/>
        <end position="210"/>
    </location>
</feature>
<feature type="region of interest" description="Disordered" evidence="1">
    <location>
        <begin position="418"/>
        <end position="478"/>
    </location>
</feature>
<dbReference type="Pfam" id="PF15365">
    <property type="entry name" value="PNRC"/>
    <property type="match status" value="1"/>
</dbReference>
<feature type="compositionally biased region" description="Low complexity" evidence="1">
    <location>
        <begin position="171"/>
        <end position="185"/>
    </location>
</feature>
<accession>A0AAN6LQ54</accession>
<feature type="compositionally biased region" description="Pro residues" evidence="1">
    <location>
        <begin position="1037"/>
        <end position="1050"/>
    </location>
</feature>
<feature type="region of interest" description="Disordered" evidence="1">
    <location>
        <begin position="836"/>
        <end position="1007"/>
    </location>
</feature>